<dbReference type="GO" id="GO:0003677">
    <property type="term" value="F:DNA binding"/>
    <property type="evidence" value="ECO:0007669"/>
    <property type="project" value="UniProtKB-KW"/>
</dbReference>
<keyword evidence="3" id="KW-0804">Transcription</keyword>
<evidence type="ECO:0000313" key="5">
    <source>
        <dbReference type="EMBL" id="PDQ34527.1"/>
    </source>
</evidence>
<dbReference type="EMBL" id="NAEP01000051">
    <property type="protein sequence ID" value="PDQ34527.1"/>
    <property type="molecule type" value="Genomic_DNA"/>
</dbReference>
<dbReference type="Proteomes" id="UP000219994">
    <property type="component" value="Unassembled WGS sequence"/>
</dbReference>
<sequence>MDTAADSTEPASVARLASNAEELGGLTLADYATNVLRDRLIVTDIPPGTPMNDELLGRELGIGRTPVREAIKRLESEHLVSIYPRRGTFAAMVDITDLAEIAEIRGQLEPLAASRAATFASESARSAMLNLASTLESLDLAASDTATLMRYDLEVHRSIYAANGNKHLEGVLVKYDNLATRIWCMVIDRLPDVSDHIAEHIDLLRYIASGEAEKASRTAYEHVTSFEQLVRSTI</sequence>
<dbReference type="PANTHER" id="PTHR43537:SF44">
    <property type="entry name" value="GNTR FAMILY REGULATORY PROTEIN"/>
    <property type="match status" value="1"/>
</dbReference>
<dbReference type="SUPFAM" id="SSF48008">
    <property type="entry name" value="GntR ligand-binding domain-like"/>
    <property type="match status" value="1"/>
</dbReference>
<dbReference type="Pfam" id="PF00392">
    <property type="entry name" value="GntR"/>
    <property type="match status" value="1"/>
</dbReference>
<dbReference type="Gene3D" id="1.10.10.10">
    <property type="entry name" value="Winged helix-like DNA-binding domain superfamily/Winged helix DNA-binding domain"/>
    <property type="match status" value="1"/>
</dbReference>
<dbReference type="SMART" id="SM00895">
    <property type="entry name" value="FCD"/>
    <property type="match status" value="1"/>
</dbReference>
<reference evidence="6" key="1">
    <citation type="submission" date="2017-03" db="EMBL/GenBank/DDBJ databases">
        <authorList>
            <person name="Lund M.B."/>
        </authorList>
    </citation>
    <scope>NUCLEOTIDE SEQUENCE [LARGE SCALE GENOMIC DNA]</scope>
</reference>
<dbReference type="InterPro" id="IPR011711">
    <property type="entry name" value="GntR_C"/>
</dbReference>
<dbReference type="InterPro" id="IPR036388">
    <property type="entry name" value="WH-like_DNA-bd_sf"/>
</dbReference>
<dbReference type="InterPro" id="IPR036390">
    <property type="entry name" value="WH_DNA-bd_sf"/>
</dbReference>
<dbReference type="AlphaFoldDB" id="A0A2A6FPB5"/>
<dbReference type="Pfam" id="PF07729">
    <property type="entry name" value="FCD"/>
    <property type="match status" value="1"/>
</dbReference>
<feature type="domain" description="HTH gntR-type" evidence="4">
    <location>
        <begin position="26"/>
        <end position="93"/>
    </location>
</feature>
<organism evidence="5 6">
    <name type="scientific">Candidatus Lumbricidiphila eiseniae</name>
    <dbReference type="NCBI Taxonomy" id="1969409"/>
    <lineage>
        <taxon>Bacteria</taxon>
        <taxon>Bacillati</taxon>
        <taxon>Actinomycetota</taxon>
        <taxon>Actinomycetes</taxon>
        <taxon>Micrococcales</taxon>
        <taxon>Microbacteriaceae</taxon>
        <taxon>Candidatus Lumbricidiphila</taxon>
    </lineage>
</organism>
<dbReference type="InterPro" id="IPR008920">
    <property type="entry name" value="TF_FadR/GntR_C"/>
</dbReference>
<comment type="caution">
    <text evidence="5">The sequence shown here is derived from an EMBL/GenBank/DDBJ whole genome shotgun (WGS) entry which is preliminary data.</text>
</comment>
<dbReference type="GO" id="GO:0003700">
    <property type="term" value="F:DNA-binding transcription factor activity"/>
    <property type="evidence" value="ECO:0007669"/>
    <property type="project" value="InterPro"/>
</dbReference>
<dbReference type="InterPro" id="IPR000524">
    <property type="entry name" value="Tscrpt_reg_HTH_GntR"/>
</dbReference>
<dbReference type="SUPFAM" id="SSF46785">
    <property type="entry name" value="Winged helix' DNA-binding domain"/>
    <property type="match status" value="1"/>
</dbReference>
<keyword evidence="2" id="KW-0238">DNA-binding</keyword>
<protein>
    <submittedName>
        <fullName evidence="5">GntR family transcriptional regulator</fullName>
    </submittedName>
</protein>
<dbReference type="SMART" id="SM00345">
    <property type="entry name" value="HTH_GNTR"/>
    <property type="match status" value="1"/>
</dbReference>
<evidence type="ECO:0000256" key="1">
    <source>
        <dbReference type="ARBA" id="ARBA00023015"/>
    </source>
</evidence>
<evidence type="ECO:0000259" key="4">
    <source>
        <dbReference type="PROSITE" id="PS50949"/>
    </source>
</evidence>
<name>A0A2A6FPB5_9MICO</name>
<proteinExistence type="predicted"/>
<dbReference type="PANTHER" id="PTHR43537">
    <property type="entry name" value="TRANSCRIPTIONAL REGULATOR, GNTR FAMILY"/>
    <property type="match status" value="1"/>
</dbReference>
<accession>A0A2A6FPB5</accession>
<dbReference type="PROSITE" id="PS50949">
    <property type="entry name" value="HTH_GNTR"/>
    <property type="match status" value="1"/>
</dbReference>
<keyword evidence="1" id="KW-0805">Transcription regulation</keyword>
<evidence type="ECO:0000256" key="2">
    <source>
        <dbReference type="ARBA" id="ARBA00023125"/>
    </source>
</evidence>
<dbReference type="Gene3D" id="1.20.120.530">
    <property type="entry name" value="GntR ligand-binding domain-like"/>
    <property type="match status" value="1"/>
</dbReference>
<gene>
    <name evidence="5" type="ORF">B5766_10785</name>
</gene>
<evidence type="ECO:0000313" key="6">
    <source>
        <dbReference type="Proteomes" id="UP000219994"/>
    </source>
</evidence>
<evidence type="ECO:0000256" key="3">
    <source>
        <dbReference type="ARBA" id="ARBA00023163"/>
    </source>
</evidence>